<sequence length="286" mass="31543">MLIHKILKTTVLAFLFSLMVQPVLAQQKDAPKGSLFIIGGGKRSPELIRDLIKTAGLKPTDYMIVLPMSSGEPEASFEAIKVQLSAQAANHIGNLNFTAQNITDKKWLDSLAGAKLIFITGGDQSRFMKVVLNTPVYDVIHKAYKNGATIAGTSAGAAVMSKYMITGKQLLDTVYKETFDKLLDKNIEFEQGLGLLGSVIIDQHFVKRNRYNRLISSLAAHPEFDCIGIDEGTAIVVSNKKIRVSGESQVLRITDPKKLKITANGHIKMESFQFNMYTDGDVFYIK</sequence>
<dbReference type="NCBIfam" id="TIGR02069">
    <property type="entry name" value="cyanophycinase"/>
    <property type="match status" value="1"/>
</dbReference>
<dbReference type="GO" id="GO:0006508">
    <property type="term" value="P:proteolysis"/>
    <property type="evidence" value="ECO:0007669"/>
    <property type="project" value="UniProtKB-KW"/>
</dbReference>
<keyword evidence="8" id="KW-0720">Serine protease</keyword>
<dbReference type="Gene3D" id="3.40.50.880">
    <property type="match status" value="1"/>
</dbReference>
<feature type="chain" id="PRO_5020404975" description="Cyanophycinase" evidence="10">
    <location>
        <begin position="26"/>
        <end position="286"/>
    </location>
</feature>
<dbReference type="InterPro" id="IPR029062">
    <property type="entry name" value="Class_I_gatase-like"/>
</dbReference>
<dbReference type="Pfam" id="PF03575">
    <property type="entry name" value="Peptidase_S51"/>
    <property type="match status" value="1"/>
</dbReference>
<dbReference type="PANTHER" id="PTHR36175:SF1">
    <property type="entry name" value="CYANOPHYCINASE"/>
    <property type="match status" value="1"/>
</dbReference>
<dbReference type="GO" id="GO:0008241">
    <property type="term" value="F:peptidyl-dipeptidase activity"/>
    <property type="evidence" value="ECO:0007669"/>
    <property type="project" value="UniProtKB-EC"/>
</dbReference>
<dbReference type="EC" id="3.4.15.6" evidence="4"/>
<evidence type="ECO:0000313" key="11">
    <source>
        <dbReference type="EMBL" id="TDQ07506.1"/>
    </source>
</evidence>
<evidence type="ECO:0000256" key="10">
    <source>
        <dbReference type="SAM" id="SignalP"/>
    </source>
</evidence>
<dbReference type="AlphaFoldDB" id="A0A4R6STY8"/>
<evidence type="ECO:0000256" key="3">
    <source>
        <dbReference type="ARBA" id="ARBA00006534"/>
    </source>
</evidence>
<organism evidence="11 12">
    <name type="scientific">Pedobacter metabolipauper</name>
    <dbReference type="NCBI Taxonomy" id="425513"/>
    <lineage>
        <taxon>Bacteria</taxon>
        <taxon>Pseudomonadati</taxon>
        <taxon>Bacteroidota</taxon>
        <taxon>Sphingobacteriia</taxon>
        <taxon>Sphingobacteriales</taxon>
        <taxon>Sphingobacteriaceae</taxon>
        <taxon>Pedobacter</taxon>
    </lineage>
</organism>
<name>A0A4R6STY8_9SPHI</name>
<dbReference type="RefSeq" id="WP_243732566.1">
    <property type="nucleotide sequence ID" value="NZ_SNYC01000006.1"/>
</dbReference>
<feature type="active site" description="Charge relay system" evidence="9">
    <location>
        <position position="204"/>
    </location>
</feature>
<evidence type="ECO:0000256" key="8">
    <source>
        <dbReference type="ARBA" id="ARBA00022825"/>
    </source>
</evidence>
<keyword evidence="7" id="KW-0378">Hydrolase</keyword>
<dbReference type="CDD" id="cd03145">
    <property type="entry name" value="GAT1_cyanophycinase"/>
    <property type="match status" value="1"/>
</dbReference>
<comment type="catalytic activity">
    <reaction evidence="1">
        <text>[L-4-(L-arginin-2-N-yl)aspartate](n) + H2O = [L-4-(L-arginin-2-N-yl)aspartate](n-1) + L-4-(L-arginin-2-N-yl)aspartate</text>
        <dbReference type="Rhea" id="RHEA:12845"/>
        <dbReference type="Rhea" id="RHEA-COMP:13728"/>
        <dbReference type="Rhea" id="RHEA-COMP:13734"/>
        <dbReference type="ChEBI" id="CHEBI:15377"/>
        <dbReference type="ChEBI" id="CHEBI:137986"/>
        <dbReference type="ChEBI" id="CHEBI:137991"/>
        <dbReference type="EC" id="3.4.15.6"/>
    </reaction>
</comment>
<evidence type="ECO:0000256" key="1">
    <source>
        <dbReference type="ARBA" id="ARBA00001092"/>
    </source>
</evidence>
<dbReference type="PANTHER" id="PTHR36175">
    <property type="entry name" value="CYANOPHYCINASE"/>
    <property type="match status" value="1"/>
</dbReference>
<comment type="function">
    <text evidence="2">Exopeptidase that catalyzes the hydrolytic cleavage of multi-L-arginyl-poly-L-aspartic acid (cyanophycin; a water-insoluble reserve polymer) into aspartate-arginine dipeptides.</text>
</comment>
<dbReference type="EMBL" id="SNYC01000006">
    <property type="protein sequence ID" value="TDQ07506.1"/>
    <property type="molecule type" value="Genomic_DNA"/>
</dbReference>
<protein>
    <recommendedName>
        <fullName evidence="5">Cyanophycinase</fullName>
        <ecNumber evidence="4">3.4.15.6</ecNumber>
    </recommendedName>
</protein>
<keyword evidence="10" id="KW-0732">Signal</keyword>
<evidence type="ECO:0000256" key="6">
    <source>
        <dbReference type="ARBA" id="ARBA00022670"/>
    </source>
</evidence>
<evidence type="ECO:0000256" key="5">
    <source>
        <dbReference type="ARBA" id="ARBA00015719"/>
    </source>
</evidence>
<dbReference type="InterPro" id="IPR005320">
    <property type="entry name" value="Peptidase_S51"/>
</dbReference>
<keyword evidence="6" id="KW-0645">Protease</keyword>
<reference evidence="11 12" key="1">
    <citation type="submission" date="2019-03" db="EMBL/GenBank/DDBJ databases">
        <title>Genomic Encyclopedia of Archaeal and Bacterial Type Strains, Phase II (KMG-II): from individual species to whole genera.</title>
        <authorList>
            <person name="Goeker M."/>
        </authorList>
    </citation>
    <scope>NUCLEOTIDE SEQUENCE [LARGE SCALE GENOMIC DNA]</scope>
    <source>
        <strain evidence="11 12">DSM 19035</strain>
    </source>
</reference>
<feature type="active site" description="Charge relay system" evidence="9">
    <location>
        <position position="154"/>
    </location>
</feature>
<evidence type="ECO:0000256" key="7">
    <source>
        <dbReference type="ARBA" id="ARBA00022801"/>
    </source>
</evidence>
<gene>
    <name evidence="11" type="ORF">ATK78_3633</name>
</gene>
<dbReference type="PIRSF" id="PIRSF032067">
    <property type="entry name" value="Cyanophycinase"/>
    <property type="match status" value="1"/>
</dbReference>
<evidence type="ECO:0000256" key="2">
    <source>
        <dbReference type="ARBA" id="ARBA00002039"/>
    </source>
</evidence>
<dbReference type="GO" id="GO:0008236">
    <property type="term" value="F:serine-type peptidase activity"/>
    <property type="evidence" value="ECO:0007669"/>
    <property type="project" value="UniProtKB-KW"/>
</dbReference>
<accession>A0A4R6STY8</accession>
<evidence type="ECO:0000256" key="4">
    <source>
        <dbReference type="ARBA" id="ARBA00013115"/>
    </source>
</evidence>
<evidence type="ECO:0000313" key="12">
    <source>
        <dbReference type="Proteomes" id="UP000295620"/>
    </source>
</evidence>
<keyword evidence="12" id="KW-1185">Reference proteome</keyword>
<proteinExistence type="inferred from homology"/>
<feature type="signal peptide" evidence="10">
    <location>
        <begin position="1"/>
        <end position="25"/>
    </location>
</feature>
<comment type="similarity">
    <text evidence="3">Belongs to the peptidase S51 family.</text>
</comment>
<comment type="caution">
    <text evidence="11">The sequence shown here is derived from an EMBL/GenBank/DDBJ whole genome shotgun (WGS) entry which is preliminary data.</text>
</comment>
<feature type="active site" description="Charge relay system" evidence="9">
    <location>
        <position position="231"/>
    </location>
</feature>
<dbReference type="SUPFAM" id="SSF52317">
    <property type="entry name" value="Class I glutamine amidotransferase-like"/>
    <property type="match status" value="1"/>
</dbReference>
<evidence type="ECO:0000256" key="9">
    <source>
        <dbReference type="PIRSR" id="PIRSR032067-1"/>
    </source>
</evidence>
<dbReference type="Proteomes" id="UP000295620">
    <property type="component" value="Unassembled WGS sequence"/>
</dbReference>
<dbReference type="InterPro" id="IPR011811">
    <property type="entry name" value="Peptidase_S51_cyanophycinase"/>
</dbReference>